<organism evidence="1 2">
    <name type="scientific">Caerostris extrusa</name>
    <name type="common">Bark spider</name>
    <name type="synonym">Caerostris bankana</name>
    <dbReference type="NCBI Taxonomy" id="172846"/>
    <lineage>
        <taxon>Eukaryota</taxon>
        <taxon>Metazoa</taxon>
        <taxon>Ecdysozoa</taxon>
        <taxon>Arthropoda</taxon>
        <taxon>Chelicerata</taxon>
        <taxon>Arachnida</taxon>
        <taxon>Araneae</taxon>
        <taxon>Araneomorphae</taxon>
        <taxon>Entelegynae</taxon>
        <taxon>Araneoidea</taxon>
        <taxon>Araneidae</taxon>
        <taxon>Caerostris</taxon>
    </lineage>
</organism>
<reference evidence="1 2" key="1">
    <citation type="submission" date="2021-06" db="EMBL/GenBank/DDBJ databases">
        <title>Caerostris extrusa draft genome.</title>
        <authorList>
            <person name="Kono N."/>
            <person name="Arakawa K."/>
        </authorList>
    </citation>
    <scope>NUCLEOTIDE SEQUENCE [LARGE SCALE GENOMIC DNA]</scope>
</reference>
<comment type="caution">
    <text evidence="1">The sequence shown here is derived from an EMBL/GenBank/DDBJ whole genome shotgun (WGS) entry which is preliminary data.</text>
</comment>
<dbReference type="EMBL" id="BPLR01012992">
    <property type="protein sequence ID" value="GIY57922.1"/>
    <property type="molecule type" value="Genomic_DNA"/>
</dbReference>
<sequence>MLITKPRSCLFCIMEFMSNGVNNLVEINLFVILREYRDIVSSVSIAKGPEQSGGSKIMVSSSPLLCIPNMLVVLVLNRGDGYQPESKLSTTINIKES</sequence>
<proteinExistence type="predicted"/>
<accession>A0AAV4UJ29</accession>
<evidence type="ECO:0000313" key="1">
    <source>
        <dbReference type="EMBL" id="GIY57922.1"/>
    </source>
</evidence>
<keyword evidence="2" id="KW-1185">Reference proteome</keyword>
<protein>
    <submittedName>
        <fullName evidence="1">Uncharacterized protein</fullName>
    </submittedName>
</protein>
<evidence type="ECO:0000313" key="2">
    <source>
        <dbReference type="Proteomes" id="UP001054945"/>
    </source>
</evidence>
<gene>
    <name evidence="1" type="ORF">CEXT_500541</name>
</gene>
<name>A0AAV4UJ29_CAEEX</name>
<dbReference type="Proteomes" id="UP001054945">
    <property type="component" value="Unassembled WGS sequence"/>
</dbReference>
<dbReference type="AlphaFoldDB" id="A0AAV4UJ29"/>